<evidence type="ECO:0000313" key="3">
    <source>
        <dbReference type="Proteomes" id="UP000186922"/>
    </source>
</evidence>
<keyword evidence="3" id="KW-1185">Reference proteome</keyword>
<dbReference type="Proteomes" id="UP000186922">
    <property type="component" value="Unassembled WGS sequence"/>
</dbReference>
<dbReference type="InterPro" id="IPR013783">
    <property type="entry name" value="Ig-like_fold"/>
</dbReference>
<name>A0A1D1UGM8_RAMVA</name>
<accession>A0A1D1UGM8</accession>
<comment type="caution">
    <text evidence="2">The sequence shown here is derived from an EMBL/GenBank/DDBJ whole genome shotgun (WGS) entry which is preliminary data.</text>
</comment>
<dbReference type="InterPro" id="IPR007110">
    <property type="entry name" value="Ig-like_dom"/>
</dbReference>
<protein>
    <recommendedName>
        <fullName evidence="1">Ig-like domain-containing protein</fullName>
    </recommendedName>
</protein>
<evidence type="ECO:0000313" key="2">
    <source>
        <dbReference type="EMBL" id="GAU87690.1"/>
    </source>
</evidence>
<dbReference type="AlphaFoldDB" id="A0A1D1UGM8"/>
<proteinExistence type="predicted"/>
<evidence type="ECO:0000259" key="1">
    <source>
        <dbReference type="PROSITE" id="PS50835"/>
    </source>
</evidence>
<organism evidence="2 3">
    <name type="scientific">Ramazzottius varieornatus</name>
    <name type="common">Water bear</name>
    <name type="synonym">Tardigrade</name>
    <dbReference type="NCBI Taxonomy" id="947166"/>
    <lineage>
        <taxon>Eukaryota</taxon>
        <taxon>Metazoa</taxon>
        <taxon>Ecdysozoa</taxon>
        <taxon>Tardigrada</taxon>
        <taxon>Eutardigrada</taxon>
        <taxon>Parachela</taxon>
        <taxon>Hypsibioidea</taxon>
        <taxon>Ramazzottiidae</taxon>
        <taxon>Ramazzottius</taxon>
    </lineage>
</organism>
<dbReference type="PROSITE" id="PS50835">
    <property type="entry name" value="IG_LIKE"/>
    <property type="match status" value="1"/>
</dbReference>
<dbReference type="Gene3D" id="2.60.40.10">
    <property type="entry name" value="Immunoglobulins"/>
    <property type="match status" value="1"/>
</dbReference>
<dbReference type="EMBL" id="BDGG01000001">
    <property type="protein sequence ID" value="GAU87690.1"/>
    <property type="molecule type" value="Genomic_DNA"/>
</dbReference>
<sequence>MDKRLNGQRIAPMVAALWFTWIVSLGIYAEDLVRVAPSMQFENIYVERQDSLDLSCNFTGYPKPRISWQFQHASWGAGYVEKEGLEGYTCIDHVYIVHSSLRISNFNASRHEGRYECTGRATLENGMAISDKGTFAVHLTDSYSNLLVGDLSTD</sequence>
<reference evidence="2 3" key="1">
    <citation type="journal article" date="2016" name="Nat. Commun.">
        <title>Extremotolerant tardigrade genome and improved radiotolerance of human cultured cells by tardigrade-unique protein.</title>
        <authorList>
            <person name="Hashimoto T."/>
            <person name="Horikawa D.D."/>
            <person name="Saito Y."/>
            <person name="Kuwahara H."/>
            <person name="Kozuka-Hata H."/>
            <person name="Shin-I T."/>
            <person name="Minakuchi Y."/>
            <person name="Ohishi K."/>
            <person name="Motoyama A."/>
            <person name="Aizu T."/>
            <person name="Enomoto A."/>
            <person name="Kondo K."/>
            <person name="Tanaka S."/>
            <person name="Hara Y."/>
            <person name="Koshikawa S."/>
            <person name="Sagara H."/>
            <person name="Miura T."/>
            <person name="Yokobori S."/>
            <person name="Miyagawa K."/>
            <person name="Suzuki Y."/>
            <person name="Kubo T."/>
            <person name="Oyama M."/>
            <person name="Kohara Y."/>
            <person name="Fujiyama A."/>
            <person name="Arakawa K."/>
            <person name="Katayama T."/>
            <person name="Toyoda A."/>
            <person name="Kunieda T."/>
        </authorList>
    </citation>
    <scope>NUCLEOTIDE SEQUENCE [LARGE SCALE GENOMIC DNA]</scope>
    <source>
        <strain evidence="2 3">YOKOZUNA-1</strain>
    </source>
</reference>
<dbReference type="InterPro" id="IPR036179">
    <property type="entry name" value="Ig-like_dom_sf"/>
</dbReference>
<dbReference type="CDD" id="cd00096">
    <property type="entry name" value="Ig"/>
    <property type="match status" value="1"/>
</dbReference>
<dbReference type="SUPFAM" id="SSF48726">
    <property type="entry name" value="Immunoglobulin"/>
    <property type="match status" value="1"/>
</dbReference>
<gene>
    <name evidence="2" type="primary">RvY_00503-1</name>
    <name evidence="2" type="synonym">RvY_00503.1</name>
    <name evidence="2" type="ORF">RvY_00503</name>
</gene>
<dbReference type="Pfam" id="PF13927">
    <property type="entry name" value="Ig_3"/>
    <property type="match status" value="1"/>
</dbReference>
<feature type="domain" description="Ig-like" evidence="1">
    <location>
        <begin position="37"/>
        <end position="130"/>
    </location>
</feature>